<evidence type="ECO:0000256" key="7">
    <source>
        <dbReference type="ARBA" id="ARBA00022679"/>
    </source>
</evidence>
<evidence type="ECO:0000256" key="8">
    <source>
        <dbReference type="ARBA" id="ARBA00022692"/>
    </source>
</evidence>
<dbReference type="SMART" id="SM00220">
    <property type="entry name" value="S_TKc"/>
    <property type="match status" value="1"/>
</dbReference>
<evidence type="ECO:0000256" key="2">
    <source>
        <dbReference type="ARBA" id="ARBA00008536"/>
    </source>
</evidence>
<dbReference type="Gene3D" id="1.10.510.10">
    <property type="entry name" value="Transferase(Phosphotransferase) domain 1"/>
    <property type="match status" value="1"/>
</dbReference>
<dbReference type="InterPro" id="IPR013320">
    <property type="entry name" value="ConA-like_dom_sf"/>
</dbReference>
<feature type="transmembrane region" description="Helical" evidence="20">
    <location>
        <begin position="34"/>
        <end position="53"/>
    </location>
</feature>
<keyword evidence="10" id="KW-0430">Lectin</keyword>
<dbReference type="GO" id="GO:0005524">
    <property type="term" value="F:ATP binding"/>
    <property type="evidence" value="ECO:0007669"/>
    <property type="project" value="UniProtKB-UniRule"/>
</dbReference>
<evidence type="ECO:0000256" key="10">
    <source>
        <dbReference type="ARBA" id="ARBA00022734"/>
    </source>
</evidence>
<keyword evidence="16" id="KW-0675">Receptor</keyword>
<dbReference type="InterPro" id="IPR011009">
    <property type="entry name" value="Kinase-like_dom_sf"/>
</dbReference>
<dbReference type="FunFam" id="1.10.510.10:FF:000108">
    <property type="entry name" value="L-type lectin-domain containing receptor kinase S.4"/>
    <property type="match status" value="1"/>
</dbReference>
<dbReference type="PROSITE" id="PS00107">
    <property type="entry name" value="PROTEIN_KINASE_ATP"/>
    <property type="match status" value="1"/>
</dbReference>
<reference evidence="22" key="1">
    <citation type="submission" date="2019-09" db="EMBL/GenBank/DDBJ databases">
        <authorList>
            <person name="Zhang L."/>
        </authorList>
    </citation>
    <scope>NUCLEOTIDE SEQUENCE</scope>
</reference>
<gene>
    <name evidence="22" type="ORF">NYM_LOCUS22890</name>
</gene>
<keyword evidence="8 20" id="KW-0812">Transmembrane</keyword>
<dbReference type="GO" id="GO:0004674">
    <property type="term" value="F:protein serine/threonine kinase activity"/>
    <property type="evidence" value="ECO:0007669"/>
    <property type="project" value="UniProtKB-KW"/>
</dbReference>
<dbReference type="CDD" id="cd14066">
    <property type="entry name" value="STKc_IRAK"/>
    <property type="match status" value="1"/>
</dbReference>
<dbReference type="PROSITE" id="PS00108">
    <property type="entry name" value="PROTEIN_KINASE_ST"/>
    <property type="match status" value="1"/>
</dbReference>
<evidence type="ECO:0000256" key="3">
    <source>
        <dbReference type="ARBA" id="ARBA00010217"/>
    </source>
</evidence>
<evidence type="ECO:0000256" key="19">
    <source>
        <dbReference type="PROSITE-ProRule" id="PRU10141"/>
    </source>
</evidence>
<dbReference type="Gene3D" id="2.60.120.200">
    <property type="match status" value="1"/>
</dbReference>
<dbReference type="GO" id="GO:0030246">
    <property type="term" value="F:carbohydrate binding"/>
    <property type="evidence" value="ECO:0007669"/>
    <property type="project" value="UniProtKB-KW"/>
</dbReference>
<keyword evidence="15 20" id="KW-0472">Membrane</keyword>
<evidence type="ECO:0000256" key="11">
    <source>
        <dbReference type="ARBA" id="ARBA00022741"/>
    </source>
</evidence>
<dbReference type="EC" id="2.7.11.1" evidence="4"/>
<dbReference type="Pfam" id="PF00139">
    <property type="entry name" value="Lectin_legB"/>
    <property type="match status" value="1"/>
</dbReference>
<proteinExistence type="inferred from homology"/>
<keyword evidence="12" id="KW-0418">Kinase</keyword>
<feature type="transmembrane region" description="Helical" evidence="20">
    <location>
        <begin position="59"/>
        <end position="81"/>
    </location>
</feature>
<evidence type="ECO:0000313" key="22">
    <source>
        <dbReference type="EMBL" id="VVW60937.1"/>
    </source>
</evidence>
<evidence type="ECO:0000256" key="9">
    <source>
        <dbReference type="ARBA" id="ARBA00022729"/>
    </source>
</evidence>
<dbReference type="InterPro" id="IPR008271">
    <property type="entry name" value="Ser/Thr_kinase_AS"/>
</dbReference>
<evidence type="ECO:0000256" key="1">
    <source>
        <dbReference type="ARBA" id="ARBA00004251"/>
    </source>
</evidence>
<keyword evidence="14 20" id="KW-1133">Transmembrane helix</keyword>
<accession>A0A5K1FC69</accession>
<comment type="similarity">
    <text evidence="2">In the N-terminal section; belongs to the leguminous lectin family.</text>
</comment>
<dbReference type="Gene3D" id="3.30.200.20">
    <property type="entry name" value="Phosphorylase Kinase, domain 1"/>
    <property type="match status" value="1"/>
</dbReference>
<dbReference type="GO" id="GO:0005886">
    <property type="term" value="C:plasma membrane"/>
    <property type="evidence" value="ECO:0007669"/>
    <property type="project" value="UniProtKB-SubCell"/>
</dbReference>
<comment type="similarity">
    <text evidence="3">In the C-terminal section; belongs to the protein kinase superfamily. Ser/Thr protein kinase family.</text>
</comment>
<keyword evidence="5" id="KW-1003">Cell membrane</keyword>
<comment type="catalytic activity">
    <reaction evidence="18">
        <text>L-seryl-[protein] + ATP = O-phospho-L-seryl-[protein] + ADP + H(+)</text>
        <dbReference type="Rhea" id="RHEA:17989"/>
        <dbReference type="Rhea" id="RHEA-COMP:9863"/>
        <dbReference type="Rhea" id="RHEA-COMP:11604"/>
        <dbReference type="ChEBI" id="CHEBI:15378"/>
        <dbReference type="ChEBI" id="CHEBI:29999"/>
        <dbReference type="ChEBI" id="CHEBI:30616"/>
        <dbReference type="ChEBI" id="CHEBI:83421"/>
        <dbReference type="ChEBI" id="CHEBI:456216"/>
        <dbReference type="EC" id="2.7.11.1"/>
    </reaction>
</comment>
<evidence type="ECO:0000256" key="16">
    <source>
        <dbReference type="ARBA" id="ARBA00023170"/>
    </source>
</evidence>
<name>A0A5K1FC69_9MAGN</name>
<evidence type="ECO:0000256" key="14">
    <source>
        <dbReference type="ARBA" id="ARBA00022989"/>
    </source>
</evidence>
<dbReference type="SUPFAM" id="SSF49899">
    <property type="entry name" value="Concanavalin A-like lectins/glucanases"/>
    <property type="match status" value="1"/>
</dbReference>
<dbReference type="FunFam" id="2.60.120.200:FF:000096">
    <property type="entry name" value="L-type lectin-domain containing receptor kinase V.9"/>
    <property type="match status" value="1"/>
</dbReference>
<dbReference type="PROSITE" id="PS50011">
    <property type="entry name" value="PROTEIN_KINASE_DOM"/>
    <property type="match status" value="1"/>
</dbReference>
<dbReference type="Gramene" id="NC7G0062300.1">
    <property type="protein sequence ID" value="NC7G0062300.1:cds"/>
    <property type="gene ID" value="NC7G0062300"/>
</dbReference>
<dbReference type="PANTHER" id="PTHR27007">
    <property type="match status" value="1"/>
</dbReference>
<evidence type="ECO:0000256" key="18">
    <source>
        <dbReference type="ARBA" id="ARBA00048679"/>
    </source>
</evidence>
<dbReference type="CDD" id="cd06899">
    <property type="entry name" value="lectin_legume_LecRK_Arcelin_ConA"/>
    <property type="match status" value="1"/>
</dbReference>
<protein>
    <recommendedName>
        <fullName evidence="4">non-specific serine/threonine protein kinase</fullName>
        <ecNumber evidence="4">2.7.11.1</ecNumber>
    </recommendedName>
</protein>
<comment type="subcellular location">
    <subcellularLocation>
        <location evidence="1">Cell membrane</location>
        <topology evidence="1">Single-pass type I membrane protein</topology>
    </subcellularLocation>
</comment>
<dbReference type="FunFam" id="3.30.200.20:FF:000178">
    <property type="entry name" value="serine/threonine-protein kinase PBS1-like"/>
    <property type="match status" value="1"/>
</dbReference>
<keyword evidence="6" id="KW-0723">Serine/threonine-protein kinase</keyword>
<feature type="transmembrane region" description="Helical" evidence="20">
    <location>
        <begin position="344"/>
        <end position="369"/>
    </location>
</feature>
<dbReference type="InterPro" id="IPR017441">
    <property type="entry name" value="Protein_kinase_ATP_BS"/>
</dbReference>
<sequence length="710" mass="79118">MAFSKRATADPMPRPGVFSLLYRYMKEQNGGNECAANFCACFSALFLIMALRLSRFLLIFLHIVAHICRSPVAALSSIFVLNRFQQSDLSLSDSATITQTGALCLTNCHHSTNPAIKGHAFYPSILQFKKSPVARTTQSFSTHFVFEIESEFQEQGGHGFAFVVSPSTNFSDATGGPYLGLFNESNNGNPTNHIFAVEFDTVQQAHLDDIDGNHVGIDVNGVNSSVSESAAYYTDYGKMEVVVLDSLTPIQAWIEYDGQMKQLNVTIAPVSHPLKPTRSLISYSIDLSSILLEHMYVGFSSGTQRLVSKHYILGWSFKMDEPELDLSSLPSISDEAPVWKSSKLFLNISVASVALSFLIITAGIFFLAYRKRKLTSEKIEGWEIDYPHRFSYKELYRATKGFKDELGKGGFGSVYKGVLPGTGIEVAVKKVSHESRQGMREFVAEVSSLGRMRHRNLVQLHGWCRRGDDLLLVYELMPNGSLDGFLFDVKAGCLSWEQRFNILKGIASGLLYLHEEWEQVVVHRDVKASNVLLDGDLNGRLSDFGLARLYEHETNPKTTHIVGSFGYMAPELSRTYKSTTSSDVYSYGALLLEVACGRRPFEPGRPSEEIILVELVDSLWKGGRILDAMDKKLENCYVVEEAELVLKLGVLCSQNAPESRPSMRQLTQFLNGDASVQEYLNYKDSVIQDDIGMDQNPSSDKVINNFRHSG</sequence>
<dbReference type="EMBL" id="LR721785">
    <property type="protein sequence ID" value="VVW60937.1"/>
    <property type="molecule type" value="Genomic_DNA"/>
</dbReference>
<evidence type="ECO:0000256" key="4">
    <source>
        <dbReference type="ARBA" id="ARBA00012513"/>
    </source>
</evidence>
<evidence type="ECO:0000259" key="21">
    <source>
        <dbReference type="PROSITE" id="PS50011"/>
    </source>
</evidence>
<feature type="binding site" evidence="19">
    <location>
        <position position="430"/>
    </location>
    <ligand>
        <name>ATP</name>
        <dbReference type="ChEBI" id="CHEBI:30616"/>
    </ligand>
</feature>
<keyword evidence="7" id="KW-0808">Transferase</keyword>
<dbReference type="InterPro" id="IPR000719">
    <property type="entry name" value="Prot_kinase_dom"/>
</dbReference>
<evidence type="ECO:0000256" key="5">
    <source>
        <dbReference type="ARBA" id="ARBA00022475"/>
    </source>
</evidence>
<evidence type="ECO:0000256" key="6">
    <source>
        <dbReference type="ARBA" id="ARBA00022527"/>
    </source>
</evidence>
<keyword evidence="13 19" id="KW-0067">ATP-binding</keyword>
<evidence type="ECO:0000256" key="13">
    <source>
        <dbReference type="ARBA" id="ARBA00022840"/>
    </source>
</evidence>
<evidence type="ECO:0000256" key="12">
    <source>
        <dbReference type="ARBA" id="ARBA00022777"/>
    </source>
</evidence>
<evidence type="ECO:0000256" key="20">
    <source>
        <dbReference type="SAM" id="Phobius"/>
    </source>
</evidence>
<organism evidence="22">
    <name type="scientific">Nymphaea colorata</name>
    <name type="common">pocket water lily</name>
    <dbReference type="NCBI Taxonomy" id="210225"/>
    <lineage>
        <taxon>Eukaryota</taxon>
        <taxon>Viridiplantae</taxon>
        <taxon>Streptophyta</taxon>
        <taxon>Embryophyta</taxon>
        <taxon>Tracheophyta</taxon>
        <taxon>Spermatophyta</taxon>
        <taxon>Magnoliopsida</taxon>
        <taxon>Nymphaeales</taxon>
        <taxon>Nymphaeaceae</taxon>
        <taxon>Nymphaea</taxon>
    </lineage>
</organism>
<dbReference type="SUPFAM" id="SSF56112">
    <property type="entry name" value="Protein kinase-like (PK-like)"/>
    <property type="match status" value="1"/>
</dbReference>
<comment type="catalytic activity">
    <reaction evidence="17">
        <text>L-threonyl-[protein] + ATP = O-phospho-L-threonyl-[protein] + ADP + H(+)</text>
        <dbReference type="Rhea" id="RHEA:46608"/>
        <dbReference type="Rhea" id="RHEA-COMP:11060"/>
        <dbReference type="Rhea" id="RHEA-COMP:11605"/>
        <dbReference type="ChEBI" id="CHEBI:15378"/>
        <dbReference type="ChEBI" id="CHEBI:30013"/>
        <dbReference type="ChEBI" id="CHEBI:30616"/>
        <dbReference type="ChEBI" id="CHEBI:61977"/>
        <dbReference type="ChEBI" id="CHEBI:456216"/>
        <dbReference type="EC" id="2.7.11.1"/>
    </reaction>
</comment>
<dbReference type="InterPro" id="IPR050528">
    <property type="entry name" value="L-type_Lectin-RKs"/>
</dbReference>
<dbReference type="AlphaFoldDB" id="A0A5K1FC69"/>
<dbReference type="Pfam" id="PF00069">
    <property type="entry name" value="Pkinase"/>
    <property type="match status" value="1"/>
</dbReference>
<dbReference type="InterPro" id="IPR001220">
    <property type="entry name" value="Legume_lectin_dom"/>
</dbReference>
<feature type="domain" description="Protein kinase" evidence="21">
    <location>
        <begin position="400"/>
        <end position="680"/>
    </location>
</feature>
<evidence type="ECO:0000256" key="15">
    <source>
        <dbReference type="ARBA" id="ARBA00023136"/>
    </source>
</evidence>
<keyword evidence="11 19" id="KW-0547">Nucleotide-binding</keyword>
<keyword evidence="9" id="KW-0732">Signal</keyword>
<evidence type="ECO:0000256" key="17">
    <source>
        <dbReference type="ARBA" id="ARBA00047899"/>
    </source>
</evidence>